<dbReference type="Proteomes" id="UP000032633">
    <property type="component" value="Chromosome"/>
</dbReference>
<dbReference type="Pfam" id="PF06081">
    <property type="entry name" value="ArAE_1"/>
    <property type="match status" value="1"/>
</dbReference>
<feature type="transmembrane region" description="Helical" evidence="6">
    <location>
        <begin position="12"/>
        <end position="39"/>
    </location>
</feature>
<dbReference type="STRING" id="1126833.VN24_07605"/>
<dbReference type="AlphaFoldDB" id="A0A0D5NHR1"/>
<accession>A0A0D5NHR1</accession>
<protein>
    <recommendedName>
        <fullName evidence="9">Aromatic acid exporter family protein</fullName>
    </recommendedName>
</protein>
<dbReference type="GO" id="GO:0005886">
    <property type="term" value="C:plasma membrane"/>
    <property type="evidence" value="ECO:0007669"/>
    <property type="project" value="UniProtKB-SubCell"/>
</dbReference>
<evidence type="ECO:0000256" key="6">
    <source>
        <dbReference type="SAM" id="Phobius"/>
    </source>
</evidence>
<evidence type="ECO:0000256" key="4">
    <source>
        <dbReference type="ARBA" id="ARBA00022989"/>
    </source>
</evidence>
<feature type="transmembrane region" description="Helical" evidence="6">
    <location>
        <begin position="59"/>
        <end position="86"/>
    </location>
</feature>
<reference evidence="8" key="2">
    <citation type="submission" date="2015-03" db="EMBL/GenBank/DDBJ databases">
        <title>Genome sequence of Paenibacillus beijingensis strain DSM 24997T.</title>
        <authorList>
            <person name="Kwak Y."/>
            <person name="Shin J.-H."/>
        </authorList>
    </citation>
    <scope>NUCLEOTIDE SEQUENCE [LARGE SCALE GENOMIC DNA]</scope>
    <source>
        <strain evidence="8">DSM 24997</strain>
    </source>
</reference>
<reference evidence="7 8" key="1">
    <citation type="journal article" date="2015" name="J. Biotechnol.">
        <title>Complete genome sequence of Paenibacillus beijingensis 7188(T) (=DSM 24997(T)), a novel rhizobacterium from jujube garden soil.</title>
        <authorList>
            <person name="Kwak Y."/>
            <person name="Shin J.H."/>
        </authorList>
    </citation>
    <scope>NUCLEOTIDE SEQUENCE [LARGE SCALE GENOMIC DNA]</scope>
    <source>
        <strain evidence="7 8">DSM 24997</strain>
    </source>
</reference>
<dbReference type="PANTHER" id="PTHR40064">
    <property type="entry name" value="MEMBRANE PROTEIN-RELATED"/>
    <property type="match status" value="1"/>
</dbReference>
<evidence type="ECO:0000256" key="5">
    <source>
        <dbReference type="ARBA" id="ARBA00023136"/>
    </source>
</evidence>
<sequence>MTIGARVLKTGMAVALAIYLSELFHFVPTVAAVASIFAIQPSVQRSWQQMTDQVQANVIGAGMALLALRVFGHTPIAVGLVCIAMILINIRLKMESTIGLTLVTVVVVMETSTSDIMSALPRILMVLIGMGSAFAVNVLIFPPRPRRQFHSVAYDAYHQLSVLLRTAISDEMKESVYNAEKEKLHGMLRKLEDRYDMLAEERSIRPSTKIMRARKLLMAKQMIKSLQKGADLLDVVEEHYFASPGADKWARSFDSQIEELTKYHEQILLKMDGKMKPHVTIEPEEGQEKRLADQLTDYLRNNPDERMRLVFVASGLFEYGFHLRRLERVVEQVLNRTESAAKKAQ</sequence>
<dbReference type="OrthoDB" id="1653617at2"/>
<dbReference type="InterPro" id="IPR010343">
    <property type="entry name" value="ArAE_1"/>
</dbReference>
<keyword evidence="2" id="KW-1003">Cell membrane</keyword>
<dbReference type="InterPro" id="IPR052984">
    <property type="entry name" value="UPF0421"/>
</dbReference>
<evidence type="ECO:0000256" key="1">
    <source>
        <dbReference type="ARBA" id="ARBA00004651"/>
    </source>
</evidence>
<gene>
    <name evidence="7" type="ORF">VN24_07605</name>
</gene>
<dbReference type="EMBL" id="CP011058">
    <property type="protein sequence ID" value="AJY74463.1"/>
    <property type="molecule type" value="Genomic_DNA"/>
</dbReference>
<dbReference type="PATRIC" id="fig|1126833.4.peg.1673"/>
<comment type="subcellular location">
    <subcellularLocation>
        <location evidence="1">Cell membrane</location>
        <topology evidence="1">Multi-pass membrane protein</topology>
    </subcellularLocation>
</comment>
<dbReference type="KEGG" id="pbj:VN24_07605"/>
<keyword evidence="8" id="KW-1185">Reference proteome</keyword>
<dbReference type="HOGENOM" id="CLU_061355_0_0_9"/>
<evidence type="ECO:0000313" key="7">
    <source>
        <dbReference type="EMBL" id="AJY74463.1"/>
    </source>
</evidence>
<name>A0A0D5NHR1_9BACL</name>
<evidence type="ECO:0000256" key="2">
    <source>
        <dbReference type="ARBA" id="ARBA00022475"/>
    </source>
</evidence>
<feature type="transmembrane region" description="Helical" evidence="6">
    <location>
        <begin position="123"/>
        <end position="141"/>
    </location>
</feature>
<evidence type="ECO:0000313" key="8">
    <source>
        <dbReference type="Proteomes" id="UP000032633"/>
    </source>
</evidence>
<evidence type="ECO:0008006" key="9">
    <source>
        <dbReference type="Google" id="ProtNLM"/>
    </source>
</evidence>
<proteinExistence type="predicted"/>
<keyword evidence="3 6" id="KW-0812">Transmembrane</keyword>
<dbReference type="PANTHER" id="PTHR40064:SF1">
    <property type="entry name" value="MEMBRANE PROTEIN"/>
    <property type="match status" value="1"/>
</dbReference>
<keyword evidence="4 6" id="KW-1133">Transmembrane helix</keyword>
<evidence type="ECO:0000256" key="3">
    <source>
        <dbReference type="ARBA" id="ARBA00022692"/>
    </source>
</evidence>
<organism evidence="7 8">
    <name type="scientific">Paenibacillus beijingensis</name>
    <dbReference type="NCBI Taxonomy" id="1126833"/>
    <lineage>
        <taxon>Bacteria</taxon>
        <taxon>Bacillati</taxon>
        <taxon>Bacillota</taxon>
        <taxon>Bacilli</taxon>
        <taxon>Bacillales</taxon>
        <taxon>Paenibacillaceae</taxon>
        <taxon>Paenibacillus</taxon>
    </lineage>
</organism>
<keyword evidence="5 6" id="KW-0472">Membrane</keyword>
<dbReference type="RefSeq" id="WP_045669898.1">
    <property type="nucleotide sequence ID" value="NZ_CP011058.1"/>
</dbReference>